<proteinExistence type="inferred from homology"/>
<evidence type="ECO:0000256" key="5">
    <source>
        <dbReference type="ARBA" id="ARBA00023136"/>
    </source>
</evidence>
<keyword evidence="4 7" id="KW-1133">Transmembrane helix</keyword>
<dbReference type="GO" id="GO:0015031">
    <property type="term" value="P:protein transport"/>
    <property type="evidence" value="ECO:0007669"/>
    <property type="project" value="InterPro"/>
</dbReference>
<comment type="subcellular location">
    <subcellularLocation>
        <location evidence="1">Membrane</location>
        <topology evidence="1">Multi-pass membrane protein</topology>
    </subcellularLocation>
</comment>
<evidence type="ECO:0000313" key="8">
    <source>
        <dbReference type="EMBL" id="KAK9877231.1"/>
    </source>
</evidence>
<keyword evidence="9" id="KW-1185">Reference proteome</keyword>
<keyword evidence="5 7" id="KW-0472">Membrane</keyword>
<evidence type="ECO:0000256" key="3">
    <source>
        <dbReference type="ARBA" id="ARBA00022692"/>
    </source>
</evidence>
<organism evidence="8 9">
    <name type="scientific">Henosepilachna vigintioctopunctata</name>
    <dbReference type="NCBI Taxonomy" id="420089"/>
    <lineage>
        <taxon>Eukaryota</taxon>
        <taxon>Metazoa</taxon>
        <taxon>Ecdysozoa</taxon>
        <taxon>Arthropoda</taxon>
        <taxon>Hexapoda</taxon>
        <taxon>Insecta</taxon>
        <taxon>Pterygota</taxon>
        <taxon>Neoptera</taxon>
        <taxon>Endopterygota</taxon>
        <taxon>Coleoptera</taxon>
        <taxon>Polyphaga</taxon>
        <taxon>Cucujiformia</taxon>
        <taxon>Coccinelloidea</taxon>
        <taxon>Coccinellidae</taxon>
        <taxon>Epilachninae</taxon>
        <taxon>Epilachnini</taxon>
        <taxon>Henosepilachna</taxon>
    </lineage>
</organism>
<evidence type="ECO:0000256" key="4">
    <source>
        <dbReference type="ARBA" id="ARBA00022989"/>
    </source>
</evidence>
<dbReference type="Proteomes" id="UP001431783">
    <property type="component" value="Unassembled WGS sequence"/>
</dbReference>
<comment type="similarity">
    <text evidence="2">Belongs to the DUOXA family.</text>
</comment>
<comment type="caution">
    <text evidence="8">The sequence shown here is derived from an EMBL/GenBank/DDBJ whole genome shotgun (WGS) entry which is preliminary data.</text>
</comment>
<gene>
    <name evidence="8" type="ORF">WA026_016978</name>
</gene>
<evidence type="ECO:0000313" key="9">
    <source>
        <dbReference type="Proteomes" id="UP001431783"/>
    </source>
</evidence>
<accession>A0AAW1UBC8</accession>
<sequence>MWFSYGRSEGFPSQYPPNATAVTVDVLEYGIITAFFILTVCLVISLPSVDKTSNIRTYSRVGLQLFIGLLVLLGNYGQEWEVAMIKTKTPYKAGNGIEIEASLGVHIGLRSVNVTLKATTPPNSTLQKEIIDYNERFTWTWDQGTFGFGPHAGRLQQEFRAAQLRGVPTPILWIVEYFVIDGEGFRHGRFYRTSGWYCHVLMWSAFATWLLSVILFRSVIVYGGYCLGLTGILQLVANLVWLVVKNPLPLFIPFEDDNLVTSFGATYWLTFFNGLLCLLLAIVIVVIDQIYVDQLYSYFEIDPLSSFDEISYLTPEEESLLRHKEKKNDIPLVPMTPPEEEDEKVDYIPVYKRRGTVRYRQVPPIPPAISRSNKPRRLMEVV</sequence>
<dbReference type="PANTHER" id="PTHR31158">
    <property type="entry name" value="DUAL OXIDASE 2"/>
    <property type="match status" value="1"/>
</dbReference>
<evidence type="ECO:0000256" key="2">
    <source>
        <dbReference type="ARBA" id="ARBA00009816"/>
    </source>
</evidence>
<reference evidence="8 9" key="1">
    <citation type="submission" date="2023-03" db="EMBL/GenBank/DDBJ databases">
        <title>Genome insight into feeding habits of ladybird beetles.</title>
        <authorList>
            <person name="Li H.-S."/>
            <person name="Huang Y.-H."/>
            <person name="Pang H."/>
        </authorList>
    </citation>
    <scope>NUCLEOTIDE SEQUENCE [LARGE SCALE GENOMIC DNA]</scope>
    <source>
        <strain evidence="8">SYSU_2023b</strain>
        <tissue evidence="8">Whole body</tissue>
    </source>
</reference>
<dbReference type="PANTHER" id="PTHR31158:SF1">
    <property type="entry name" value="DOXA1 FACTOR-RELATED"/>
    <property type="match status" value="1"/>
</dbReference>
<evidence type="ECO:0000256" key="6">
    <source>
        <dbReference type="ARBA" id="ARBA00023180"/>
    </source>
</evidence>
<feature type="transmembrane region" description="Helical" evidence="7">
    <location>
        <begin position="61"/>
        <end position="78"/>
    </location>
</feature>
<keyword evidence="3 7" id="KW-0812">Transmembrane</keyword>
<feature type="transmembrane region" description="Helical" evidence="7">
    <location>
        <begin position="29"/>
        <end position="49"/>
    </location>
</feature>
<evidence type="ECO:0008006" key="10">
    <source>
        <dbReference type="Google" id="ProtNLM"/>
    </source>
</evidence>
<dbReference type="Pfam" id="PF10204">
    <property type="entry name" value="DuoxA"/>
    <property type="match status" value="1"/>
</dbReference>
<dbReference type="GO" id="GO:0005789">
    <property type="term" value="C:endoplasmic reticulum membrane"/>
    <property type="evidence" value="ECO:0007669"/>
    <property type="project" value="InterPro"/>
</dbReference>
<feature type="transmembrane region" description="Helical" evidence="7">
    <location>
        <begin position="222"/>
        <end position="244"/>
    </location>
</feature>
<evidence type="ECO:0000256" key="7">
    <source>
        <dbReference type="SAM" id="Phobius"/>
    </source>
</evidence>
<feature type="transmembrane region" description="Helical" evidence="7">
    <location>
        <begin position="194"/>
        <end position="215"/>
    </location>
</feature>
<name>A0AAW1UBC8_9CUCU</name>
<dbReference type="InterPro" id="IPR018469">
    <property type="entry name" value="Dual_oxidase_maturation_fac"/>
</dbReference>
<evidence type="ECO:0000256" key="1">
    <source>
        <dbReference type="ARBA" id="ARBA00004141"/>
    </source>
</evidence>
<dbReference type="EMBL" id="JARQZJ010000040">
    <property type="protein sequence ID" value="KAK9877231.1"/>
    <property type="molecule type" value="Genomic_DNA"/>
</dbReference>
<keyword evidence="6" id="KW-0325">Glycoprotein</keyword>
<protein>
    <recommendedName>
        <fullName evidence="10">Dual oxidase maturation factor 1</fullName>
    </recommendedName>
</protein>
<dbReference type="AlphaFoldDB" id="A0AAW1UBC8"/>
<feature type="transmembrane region" description="Helical" evidence="7">
    <location>
        <begin position="264"/>
        <end position="287"/>
    </location>
</feature>